<keyword evidence="8 9" id="KW-0472">Membrane</keyword>
<reference evidence="11 12" key="1">
    <citation type="submission" date="2020-08" db="EMBL/GenBank/DDBJ databases">
        <title>Genome sequence of Sphingomonas lutea KCTC 23642T.</title>
        <authorList>
            <person name="Hyun D.-W."/>
            <person name="Bae J.-W."/>
        </authorList>
    </citation>
    <scope>NUCLEOTIDE SEQUENCE [LARGE SCALE GENOMIC DNA]</scope>
    <source>
        <strain evidence="11 12">KCTC 23642</strain>
    </source>
</reference>
<sequence>MIALGRLLLASLFLVVVWIDWSHPRQVPPATYPLLWGYLLFAVVITCLTWKNWWLDAQSGGPAHAVDIALFTSVVYLTEGDKSPFFTFFVFVLLAAAIRWGWRATALTAVLLTLLYVMAGLATPGPDLELGRFVGRTGHLVILSLILIWFGVHRWQTRASETASTLVAEGSAGVPTIEAALHDAIVVTRAAGGALVWVRSGGSKAIVATERDGAGNVDQAQAADFSKLADAPFLYDVAHHRALRRDADGNLQAQKLGPLLGTGVIDRLGLREGLAVPLLSQAGEGQLFLEGMPALSSDSLDLGTQVGAHVAAQMHRRALMKAAEESAESRSRLAIARDLHDSVVQFLAGAAFRLEAMKRSSERDLTPELDELKQLMLQEQVELRGFIAALRDASQVEVEEVAKDLKGLADRLGRQWHVQCTFSAEDADVAVPTRLHLDAQQLVREAVANAVRHAGAKNVSIRLRAANDALRLDFINDGTAFPKSGEGARMPMTLRERVEAAGGALDLSRGMGVTRLSISLPLGGRAA</sequence>
<organism evidence="11 12">
    <name type="scientific">Sphingomonas lutea</name>
    <dbReference type="NCBI Taxonomy" id="1045317"/>
    <lineage>
        <taxon>Bacteria</taxon>
        <taxon>Pseudomonadati</taxon>
        <taxon>Pseudomonadota</taxon>
        <taxon>Alphaproteobacteria</taxon>
        <taxon>Sphingomonadales</taxon>
        <taxon>Sphingomonadaceae</taxon>
        <taxon>Sphingomonas</taxon>
    </lineage>
</organism>
<feature type="transmembrane region" description="Helical" evidence="9">
    <location>
        <begin position="84"/>
        <end position="102"/>
    </location>
</feature>
<evidence type="ECO:0000256" key="2">
    <source>
        <dbReference type="ARBA" id="ARBA00022475"/>
    </source>
</evidence>
<evidence type="ECO:0000256" key="6">
    <source>
        <dbReference type="ARBA" id="ARBA00022989"/>
    </source>
</evidence>
<keyword evidence="5" id="KW-0418">Kinase</keyword>
<keyword evidence="4 9" id="KW-0812">Transmembrane</keyword>
<feature type="transmembrane region" description="Helical" evidence="9">
    <location>
        <begin position="109"/>
        <end position="127"/>
    </location>
</feature>
<evidence type="ECO:0000256" key="9">
    <source>
        <dbReference type="SAM" id="Phobius"/>
    </source>
</evidence>
<evidence type="ECO:0000256" key="8">
    <source>
        <dbReference type="ARBA" id="ARBA00023136"/>
    </source>
</evidence>
<keyword evidence="12" id="KW-1185">Reference proteome</keyword>
<proteinExistence type="predicted"/>
<dbReference type="InterPro" id="IPR036890">
    <property type="entry name" value="HATPase_C_sf"/>
</dbReference>
<feature type="transmembrane region" description="Helical" evidence="9">
    <location>
        <begin position="61"/>
        <end position="78"/>
    </location>
</feature>
<evidence type="ECO:0000313" key="12">
    <source>
        <dbReference type="Proteomes" id="UP000515971"/>
    </source>
</evidence>
<dbReference type="Gene3D" id="1.20.5.1930">
    <property type="match status" value="1"/>
</dbReference>
<dbReference type="PANTHER" id="PTHR24421">
    <property type="entry name" value="NITRATE/NITRITE SENSOR PROTEIN NARX-RELATED"/>
    <property type="match status" value="1"/>
</dbReference>
<dbReference type="GO" id="GO:0000155">
    <property type="term" value="F:phosphorelay sensor kinase activity"/>
    <property type="evidence" value="ECO:0007669"/>
    <property type="project" value="InterPro"/>
</dbReference>
<keyword evidence="3" id="KW-0808">Transferase</keyword>
<dbReference type="GO" id="GO:0005886">
    <property type="term" value="C:plasma membrane"/>
    <property type="evidence" value="ECO:0007669"/>
    <property type="project" value="UniProtKB-SubCell"/>
</dbReference>
<dbReference type="RefSeq" id="WP_187538736.1">
    <property type="nucleotide sequence ID" value="NZ_BAABJT010000001.1"/>
</dbReference>
<evidence type="ECO:0000256" key="3">
    <source>
        <dbReference type="ARBA" id="ARBA00022679"/>
    </source>
</evidence>
<dbReference type="InterPro" id="IPR050482">
    <property type="entry name" value="Sensor_HK_TwoCompSys"/>
</dbReference>
<feature type="transmembrane region" description="Helical" evidence="9">
    <location>
        <begin position="133"/>
        <end position="152"/>
    </location>
</feature>
<keyword evidence="2" id="KW-1003">Cell membrane</keyword>
<protein>
    <recommendedName>
        <fullName evidence="10">Signal transduction histidine kinase subgroup 3 dimerisation and phosphoacceptor domain-containing protein</fullName>
    </recommendedName>
</protein>
<dbReference type="CDD" id="cd16917">
    <property type="entry name" value="HATPase_UhpB-NarQ-NarX-like"/>
    <property type="match status" value="1"/>
</dbReference>
<name>A0A7G9SIZ2_9SPHN</name>
<evidence type="ECO:0000313" key="11">
    <source>
        <dbReference type="EMBL" id="QNN67817.1"/>
    </source>
</evidence>
<evidence type="ECO:0000259" key="10">
    <source>
        <dbReference type="Pfam" id="PF07730"/>
    </source>
</evidence>
<evidence type="ECO:0000256" key="4">
    <source>
        <dbReference type="ARBA" id="ARBA00022692"/>
    </source>
</evidence>
<dbReference type="EMBL" id="CP060718">
    <property type="protein sequence ID" value="QNN67817.1"/>
    <property type="molecule type" value="Genomic_DNA"/>
</dbReference>
<feature type="transmembrane region" description="Helical" evidence="9">
    <location>
        <begin position="34"/>
        <end position="54"/>
    </location>
</feature>
<dbReference type="Gene3D" id="3.30.565.10">
    <property type="entry name" value="Histidine kinase-like ATPase, C-terminal domain"/>
    <property type="match status" value="1"/>
</dbReference>
<dbReference type="GO" id="GO:0046983">
    <property type="term" value="F:protein dimerization activity"/>
    <property type="evidence" value="ECO:0007669"/>
    <property type="project" value="InterPro"/>
</dbReference>
<evidence type="ECO:0000256" key="7">
    <source>
        <dbReference type="ARBA" id="ARBA00023012"/>
    </source>
</evidence>
<dbReference type="SUPFAM" id="SSF55874">
    <property type="entry name" value="ATPase domain of HSP90 chaperone/DNA topoisomerase II/histidine kinase"/>
    <property type="match status" value="1"/>
</dbReference>
<gene>
    <name evidence="11" type="ORF">H9L13_02490</name>
</gene>
<dbReference type="PANTHER" id="PTHR24421:SF37">
    <property type="entry name" value="SENSOR HISTIDINE KINASE NARS"/>
    <property type="match status" value="1"/>
</dbReference>
<keyword evidence="6 9" id="KW-1133">Transmembrane helix</keyword>
<accession>A0A7G9SIZ2</accession>
<dbReference type="Proteomes" id="UP000515971">
    <property type="component" value="Chromosome"/>
</dbReference>
<dbReference type="InterPro" id="IPR011712">
    <property type="entry name" value="Sig_transdc_His_kin_sub3_dim/P"/>
</dbReference>
<evidence type="ECO:0000256" key="5">
    <source>
        <dbReference type="ARBA" id="ARBA00022777"/>
    </source>
</evidence>
<dbReference type="Pfam" id="PF07730">
    <property type="entry name" value="HisKA_3"/>
    <property type="match status" value="1"/>
</dbReference>
<comment type="subcellular location">
    <subcellularLocation>
        <location evidence="1">Cell membrane</location>
        <topology evidence="1">Multi-pass membrane protein</topology>
    </subcellularLocation>
</comment>
<dbReference type="KEGG" id="slut:H9L13_02490"/>
<keyword evidence="7" id="KW-0902">Two-component regulatory system</keyword>
<evidence type="ECO:0000256" key="1">
    <source>
        <dbReference type="ARBA" id="ARBA00004651"/>
    </source>
</evidence>
<dbReference type="AlphaFoldDB" id="A0A7G9SIZ2"/>
<feature type="domain" description="Signal transduction histidine kinase subgroup 3 dimerisation and phosphoacceptor" evidence="10">
    <location>
        <begin position="332"/>
        <end position="393"/>
    </location>
</feature>